<sequence length="251" mass="28650">MGSYSHEPELTPDLSDLRCSEVLDDKGLTPSLPIPNEGDFLPVKALNDPVLFKDDRILQNLLRLEDNYLPHTPDYFKYIQKDISPSMRKIVFCLAMNYMDRFLSRVPVDKSKLQLVGAVCLLVASKFRETRPILGERLIFYTDFSITSEEIKELRWELSSVTPLDFLDQVIHRVGIHSSIDLERLKQRAETIIVLSLLEYKFSYLTPSLMASAGLFAALKVISNDARVLCEDVSSFREIALRLQTLTHIVA</sequence>
<dbReference type="InterPro" id="IPR013763">
    <property type="entry name" value="Cyclin-like_dom"/>
</dbReference>
<feature type="domain" description="Cyclin-like" evidence="3">
    <location>
        <begin position="165"/>
        <end position="245"/>
    </location>
</feature>
<comment type="similarity">
    <text evidence="2">Belongs to the cyclin family.</text>
</comment>
<name>A0A7T8GXX0_CALRO</name>
<keyword evidence="5" id="KW-1185">Reference proteome</keyword>
<feature type="non-terminal residue" evidence="4">
    <location>
        <position position="251"/>
    </location>
</feature>
<evidence type="ECO:0000256" key="1">
    <source>
        <dbReference type="ARBA" id="ARBA00023127"/>
    </source>
</evidence>
<dbReference type="InterPro" id="IPR039361">
    <property type="entry name" value="Cyclin"/>
</dbReference>
<dbReference type="AlphaFoldDB" id="A0A7T8GXX0"/>
<feature type="domain" description="Cyclin-like" evidence="3">
    <location>
        <begin position="74"/>
        <end position="160"/>
    </location>
</feature>
<accession>A0A7T8GXX0</accession>
<proteinExistence type="inferred from homology"/>
<gene>
    <name evidence="4" type="ORF">FKW44_020372</name>
</gene>
<dbReference type="Gene3D" id="1.10.472.10">
    <property type="entry name" value="Cyclin-like"/>
    <property type="match status" value="2"/>
</dbReference>
<evidence type="ECO:0000259" key="3">
    <source>
        <dbReference type="SMART" id="SM00385"/>
    </source>
</evidence>
<dbReference type="SUPFAM" id="SSF47954">
    <property type="entry name" value="Cyclin-like"/>
    <property type="match status" value="2"/>
</dbReference>
<dbReference type="FunFam" id="1.10.472.10:FF:000096">
    <property type="entry name" value="G1/S-specific cyclin-D3 isoform X2"/>
    <property type="match status" value="1"/>
</dbReference>
<dbReference type="InterPro" id="IPR036915">
    <property type="entry name" value="Cyclin-like_sf"/>
</dbReference>
<dbReference type="InterPro" id="IPR006671">
    <property type="entry name" value="Cyclin_N"/>
</dbReference>
<evidence type="ECO:0000313" key="5">
    <source>
        <dbReference type="Proteomes" id="UP000595437"/>
    </source>
</evidence>
<protein>
    <submittedName>
        <fullName evidence="4">G1/Sspecific cyclinD2like</fullName>
    </submittedName>
</protein>
<evidence type="ECO:0000313" key="4">
    <source>
        <dbReference type="EMBL" id="QQP39480.1"/>
    </source>
</evidence>
<organism evidence="4 5">
    <name type="scientific">Caligus rogercresseyi</name>
    <name type="common">Sea louse</name>
    <dbReference type="NCBI Taxonomy" id="217165"/>
    <lineage>
        <taxon>Eukaryota</taxon>
        <taxon>Metazoa</taxon>
        <taxon>Ecdysozoa</taxon>
        <taxon>Arthropoda</taxon>
        <taxon>Crustacea</taxon>
        <taxon>Multicrustacea</taxon>
        <taxon>Hexanauplia</taxon>
        <taxon>Copepoda</taxon>
        <taxon>Siphonostomatoida</taxon>
        <taxon>Caligidae</taxon>
        <taxon>Caligus</taxon>
    </lineage>
</organism>
<evidence type="ECO:0000256" key="2">
    <source>
        <dbReference type="RuleBase" id="RU000383"/>
    </source>
</evidence>
<dbReference type="InterPro" id="IPR004367">
    <property type="entry name" value="Cyclin_C-dom"/>
</dbReference>
<dbReference type="PANTHER" id="PTHR10177">
    <property type="entry name" value="CYCLINS"/>
    <property type="match status" value="1"/>
</dbReference>
<dbReference type="Pfam" id="PF00134">
    <property type="entry name" value="Cyclin_N"/>
    <property type="match status" value="1"/>
</dbReference>
<dbReference type="EMBL" id="CP045903">
    <property type="protein sequence ID" value="QQP39480.1"/>
    <property type="molecule type" value="Genomic_DNA"/>
</dbReference>
<dbReference type="OrthoDB" id="306099at2759"/>
<dbReference type="Proteomes" id="UP000595437">
    <property type="component" value="Chromosome 14"/>
</dbReference>
<keyword evidence="1 2" id="KW-0195">Cyclin</keyword>
<reference evidence="5" key="1">
    <citation type="submission" date="2021-01" db="EMBL/GenBank/DDBJ databases">
        <title>Caligus Genome Assembly.</title>
        <authorList>
            <person name="Gallardo-Escarate C."/>
        </authorList>
    </citation>
    <scope>NUCLEOTIDE SEQUENCE [LARGE SCALE GENOMIC DNA]</scope>
</reference>
<dbReference type="Pfam" id="PF02984">
    <property type="entry name" value="Cyclin_C"/>
    <property type="match status" value="1"/>
</dbReference>
<dbReference type="SMART" id="SM00385">
    <property type="entry name" value="CYCLIN"/>
    <property type="match status" value="2"/>
</dbReference>